<feature type="domain" description="Gfo/Idh/MocA-like oxidoreductase N-terminal" evidence="1">
    <location>
        <begin position="3"/>
        <end position="119"/>
    </location>
</feature>
<evidence type="ECO:0000259" key="1">
    <source>
        <dbReference type="Pfam" id="PF01408"/>
    </source>
</evidence>
<evidence type="ECO:0000313" key="2">
    <source>
        <dbReference type="EMBL" id="EUJ29164.1"/>
    </source>
</evidence>
<dbReference type="InterPro" id="IPR000683">
    <property type="entry name" value="Gfo/Idh/MocA-like_OxRdtase_N"/>
</dbReference>
<accession>A0ABN0RDF8</accession>
<reference evidence="2 3" key="1">
    <citation type="journal article" date="2014" name="Int. J. Syst. Evol. Microbiol.">
        <title>Listeria floridensis sp. nov., Listeria aquatica sp. nov., Listeria cornellensis sp. nov., Listeria riparia sp. nov. and Listeria grandensis sp. nov., from agricultural and natural environments.</title>
        <authorList>
            <person name="den Bakker H.C."/>
            <person name="Warchocki S."/>
            <person name="Wright E.M."/>
            <person name="Allred A.F."/>
            <person name="Ahlstrom C."/>
            <person name="Manuel C.S."/>
            <person name="Stasiewicz M.J."/>
            <person name="Burrell A."/>
            <person name="Roof S."/>
            <person name="Strawn L."/>
            <person name="Fortes E.D."/>
            <person name="Nightingale K.K."/>
            <person name="Kephart D."/>
            <person name="Wiedmann M."/>
        </authorList>
    </citation>
    <scope>NUCLEOTIDE SEQUENCE [LARGE SCALE GENOMIC DNA]</scope>
    <source>
        <strain evidence="2 3">FSL S10-1187</strain>
    </source>
</reference>
<dbReference type="InterPro" id="IPR036291">
    <property type="entry name" value="NAD(P)-bd_dom_sf"/>
</dbReference>
<name>A0ABN0RDF8_9LIST</name>
<protein>
    <submittedName>
        <fullName evidence="2">Oxidoreductase, Gfo/Idh/MocA family protein</fullName>
    </submittedName>
</protein>
<organism evidence="2 3">
    <name type="scientific">Listeria floridensis FSL S10-1187</name>
    <dbReference type="NCBI Taxonomy" id="1265817"/>
    <lineage>
        <taxon>Bacteria</taxon>
        <taxon>Bacillati</taxon>
        <taxon>Bacillota</taxon>
        <taxon>Bacilli</taxon>
        <taxon>Bacillales</taxon>
        <taxon>Listeriaceae</taxon>
        <taxon>Listeria</taxon>
    </lineage>
</organism>
<dbReference type="Pfam" id="PF01408">
    <property type="entry name" value="GFO_IDH_MocA"/>
    <property type="match status" value="1"/>
</dbReference>
<comment type="caution">
    <text evidence="2">The sequence shown here is derived from an EMBL/GenBank/DDBJ whole genome shotgun (WGS) entry which is preliminary data.</text>
</comment>
<gene>
    <name evidence="2" type="ORF">MFLO_11275</name>
</gene>
<keyword evidence="3" id="KW-1185">Reference proteome</keyword>
<sequence>MLKLGIMGTNWITDAFIEGALNSGEWELTAVYSRTEEKAADFAEKYGSTQMLFTDVKEMAESDALDAVYIASPNGMHFEHAMTFLKAEKHVIVEKPIFSTVGELETAHRTAREHGVFLFEAARHIQEPNFKILKENVGRVGKLHGATLAYMKYSSRYDSVLSGEEPNIFFASLFWRFDCRSWCLSALFSGFSIRRSGCCTLFCNENAHWC</sequence>
<dbReference type="SUPFAM" id="SSF51735">
    <property type="entry name" value="NAD(P)-binding Rossmann-fold domains"/>
    <property type="match status" value="1"/>
</dbReference>
<dbReference type="PANTHER" id="PTHR43054:SF1">
    <property type="entry name" value="SCYLLO-INOSITOL 2-DEHYDROGENASE (NADP(+)) IOLU"/>
    <property type="match status" value="1"/>
</dbReference>
<dbReference type="EMBL" id="AODF01000026">
    <property type="protein sequence ID" value="EUJ29164.1"/>
    <property type="molecule type" value="Genomic_DNA"/>
</dbReference>
<dbReference type="PANTHER" id="PTHR43054">
    <property type="match status" value="1"/>
</dbReference>
<dbReference type="Proteomes" id="UP000019249">
    <property type="component" value="Unassembled WGS sequence"/>
</dbReference>
<evidence type="ECO:0000313" key="3">
    <source>
        <dbReference type="Proteomes" id="UP000019249"/>
    </source>
</evidence>
<dbReference type="Gene3D" id="3.40.50.720">
    <property type="entry name" value="NAD(P)-binding Rossmann-like Domain"/>
    <property type="match status" value="1"/>
</dbReference>
<proteinExistence type="predicted"/>